<name>A0A840NL01_9HYPH</name>
<evidence type="ECO:0000313" key="2">
    <source>
        <dbReference type="Proteomes" id="UP000561417"/>
    </source>
</evidence>
<reference evidence="1 2" key="1">
    <citation type="submission" date="2020-08" db="EMBL/GenBank/DDBJ databases">
        <title>Genomic Encyclopedia of Type Strains, Phase IV (KMG-IV): sequencing the most valuable type-strain genomes for metagenomic binning, comparative biology and taxonomic classification.</title>
        <authorList>
            <person name="Goeker M."/>
        </authorList>
    </citation>
    <scope>NUCLEOTIDE SEQUENCE [LARGE SCALE GENOMIC DNA]</scope>
    <source>
        <strain evidence="1 2">DSM 28538</strain>
    </source>
</reference>
<keyword evidence="2" id="KW-1185">Reference proteome</keyword>
<accession>A0A840NL01</accession>
<dbReference type="Proteomes" id="UP000561417">
    <property type="component" value="Unassembled WGS sequence"/>
</dbReference>
<gene>
    <name evidence="1" type="ORF">HNQ69_000410</name>
</gene>
<proteinExistence type="predicted"/>
<protein>
    <submittedName>
        <fullName evidence="1">Uncharacterized protein</fullName>
    </submittedName>
</protein>
<dbReference type="RefSeq" id="WP_246348455.1">
    <property type="nucleotide sequence ID" value="NZ_JACHIM010000001.1"/>
</dbReference>
<comment type="caution">
    <text evidence="1">The sequence shown here is derived from an EMBL/GenBank/DDBJ whole genome shotgun (WGS) entry which is preliminary data.</text>
</comment>
<evidence type="ECO:0000313" key="1">
    <source>
        <dbReference type="EMBL" id="MBB5073306.1"/>
    </source>
</evidence>
<dbReference type="AlphaFoldDB" id="A0A840NL01"/>
<organism evidence="1 2">
    <name type="scientific">Bartonella callosciuri</name>
    <dbReference type="NCBI Taxonomy" id="686223"/>
    <lineage>
        <taxon>Bacteria</taxon>
        <taxon>Pseudomonadati</taxon>
        <taxon>Pseudomonadota</taxon>
        <taxon>Alphaproteobacteria</taxon>
        <taxon>Hyphomicrobiales</taxon>
        <taxon>Bartonellaceae</taxon>
        <taxon>Bartonella</taxon>
    </lineage>
</organism>
<dbReference type="EMBL" id="JACHIM010000001">
    <property type="protein sequence ID" value="MBB5073306.1"/>
    <property type="molecule type" value="Genomic_DNA"/>
</dbReference>
<sequence>MADQLAYSSVFRSGGRVDIDYFIGRYFSIHVGAHVDHAHNFGFTLPDDKTMFAWPSTRKNLQGLIKYPEDEKHKSTAIALQNCTDHVAYFPYDAFHVAETGKNVAANVNIAFWETANDAQHHREYVTHLLHLDDQTRHDVCASGRENLNPDNAFQLSALNTAIANGTLKRYMFVSQLIYDTSSRLCVGHPLVNISEIESEITLCATAPFNGSLA</sequence>